<evidence type="ECO:0000256" key="1">
    <source>
        <dbReference type="SAM" id="Coils"/>
    </source>
</evidence>
<dbReference type="EMBL" id="CP151800">
    <property type="protein sequence ID" value="WZV99124.1"/>
    <property type="molecule type" value="Genomic_DNA"/>
</dbReference>
<evidence type="ECO:0000313" key="2">
    <source>
        <dbReference type="EMBL" id="WZV99124.1"/>
    </source>
</evidence>
<keyword evidence="3" id="KW-1185">Reference proteome</keyword>
<dbReference type="Proteomes" id="UP001466893">
    <property type="component" value="Chromosome"/>
</dbReference>
<keyword evidence="1" id="KW-0175">Coiled coil</keyword>
<evidence type="ECO:0000313" key="3">
    <source>
        <dbReference type="Proteomes" id="UP001466893"/>
    </source>
</evidence>
<reference evidence="2 3" key="1">
    <citation type="submission" date="2024-04" db="EMBL/GenBank/DDBJ databases">
        <title>Kosakonia calanthae sp. nov., a halophilic bacterium isolated from leaves of Calanthe tiplacata.</title>
        <authorList>
            <person name="Wu P."/>
        </authorList>
    </citation>
    <scope>NUCLEOTIDE SEQUENCE [LARGE SCALE GENOMIC DNA]</scope>
    <source>
        <strain evidence="2 3">BYX6</strain>
    </source>
</reference>
<feature type="coiled-coil region" evidence="1">
    <location>
        <begin position="109"/>
        <end position="150"/>
    </location>
</feature>
<gene>
    <name evidence="2" type="ORF">AAEY27_04285</name>
</gene>
<name>A0ABZ3B7H6_9ENTR</name>
<dbReference type="RefSeq" id="WP_342323681.1">
    <property type="nucleotide sequence ID" value="NZ_CP151800.1"/>
</dbReference>
<sequence>MDDIPFGEPIHLYDYDVINGFKKSEGFSKQSLQFLNSMALGGEYVEDQNPEFAGVYTRVDGSEGWYREFYFKGTEITAAFLDLNVTIPPCLEKFKHIAERRLKIKAEKRAKENEKLNAIEVSRDELEDEIKRLKSEIERLSTQLPSLLGEFRSDDPLLIAIQLRNAEWARYDEDNRKTIPSQEALVAQLKQQYQKMPDAQARAIEKVACPIKRK</sequence>
<organism evidence="2 3">
    <name type="scientific">Kosakonia calanthes</name>
    <dbReference type="NCBI Taxonomy" id="3139408"/>
    <lineage>
        <taxon>Bacteria</taxon>
        <taxon>Pseudomonadati</taxon>
        <taxon>Pseudomonadota</taxon>
        <taxon>Gammaproteobacteria</taxon>
        <taxon>Enterobacterales</taxon>
        <taxon>Enterobacteriaceae</taxon>
        <taxon>Kosakonia</taxon>
    </lineage>
</organism>
<accession>A0ABZ3B7H6</accession>
<protein>
    <submittedName>
        <fullName evidence="2">Uncharacterized protein</fullName>
    </submittedName>
</protein>
<proteinExistence type="predicted"/>